<protein>
    <submittedName>
        <fullName evidence="2">Uncharacterized protein</fullName>
    </submittedName>
</protein>
<accession>Q9XEU9</accession>
<name>Q9XEU9_ORYSA</name>
<feature type="region of interest" description="Disordered" evidence="1">
    <location>
        <begin position="70"/>
        <end position="112"/>
    </location>
</feature>
<feature type="region of interest" description="Disordered" evidence="1">
    <location>
        <begin position="142"/>
        <end position="183"/>
    </location>
</feature>
<evidence type="ECO:0000256" key="1">
    <source>
        <dbReference type="SAM" id="MobiDB-lite"/>
    </source>
</evidence>
<evidence type="ECO:0000313" key="2">
    <source>
        <dbReference type="EMBL" id="AAD27674.1"/>
    </source>
</evidence>
<feature type="compositionally biased region" description="Basic residues" evidence="1">
    <location>
        <begin position="422"/>
        <end position="435"/>
    </location>
</feature>
<feature type="region of interest" description="Disordered" evidence="1">
    <location>
        <begin position="315"/>
        <end position="344"/>
    </location>
</feature>
<reference evidence="2" key="1">
    <citation type="submission" date="1999-01" db="EMBL/GenBank/DDBJ databases">
        <title>Microsynteny in a gene-dense region in maize, sorghum, and rice.</title>
        <authorList>
            <person name="Llaca V."/>
            <person name="Lou A."/>
            <person name="Young S."/>
            <person name="Messing J."/>
        </authorList>
    </citation>
    <scope>NUCLEOTIDE SEQUENCE</scope>
</reference>
<dbReference type="EMBL" id="AF119222">
    <property type="protein sequence ID" value="AAD27674.1"/>
    <property type="molecule type" value="Genomic_DNA"/>
</dbReference>
<proteinExistence type="predicted"/>
<feature type="compositionally biased region" description="Gly residues" evidence="1">
    <location>
        <begin position="320"/>
        <end position="337"/>
    </location>
</feature>
<sequence length="435" mass="46809">MQFSVADSLFHLIKQTIKSPFTKIAQDTINLVPAKPLFFKRTSLRLRQRKTIFTGGTLGPLPAKIHRPHQPASFTLFPSPPPSLPHSSGTEGGGSGHGWRRAATRRGAVSTEAAVRRVEVAATAGAEGGGVRRLEDPAVWREPASGAQPHSPSLPPTLHTHATTRIRPRHPSSASTAGIRPRLSSTCIGGDRASRIIAPLHHCTVFVRSSARSRRAAAAAAGDLLDHPRDVRHARPALRLRDGAPHPDPQQPHGGRAGAGGDDGVDDLLLGAAGHRRRRPLHDVGAAARREEVLRRELPRDELEEHDAEAVHVGPRRQGGALGSGAGAGGGGGGGLGRPEREHGVRRLRRVDEREEAVVHDAGLQVGVEQDVAGLEVAVRRRRRRRVEVGASHAHQPHRRDAQLLVEVRQAAHHADGDPHPRRPIQHHPLRALVT</sequence>
<feature type="region of interest" description="Disordered" evidence="1">
    <location>
        <begin position="236"/>
        <end position="268"/>
    </location>
</feature>
<feature type="compositionally biased region" description="Basic and acidic residues" evidence="1">
    <location>
        <begin position="236"/>
        <end position="245"/>
    </location>
</feature>
<feature type="region of interest" description="Disordered" evidence="1">
    <location>
        <begin position="410"/>
        <end position="435"/>
    </location>
</feature>
<dbReference type="AlphaFoldDB" id="Q9XEU9"/>
<organism evidence="2">
    <name type="scientific">Oryza sativa</name>
    <name type="common">Rice</name>
    <dbReference type="NCBI Taxonomy" id="4530"/>
    <lineage>
        <taxon>Eukaryota</taxon>
        <taxon>Viridiplantae</taxon>
        <taxon>Streptophyta</taxon>
        <taxon>Embryophyta</taxon>
        <taxon>Tracheophyta</taxon>
        <taxon>Spermatophyta</taxon>
        <taxon>Magnoliopsida</taxon>
        <taxon>Liliopsida</taxon>
        <taxon>Poales</taxon>
        <taxon>Poaceae</taxon>
        <taxon>BOP clade</taxon>
        <taxon>Oryzoideae</taxon>
        <taxon>Oryzeae</taxon>
        <taxon>Oryzinae</taxon>
        <taxon>Oryza</taxon>
    </lineage>
</organism>